<dbReference type="AlphaFoldDB" id="A0AAE0W2Z1"/>
<name>A0AAE0W2Z1_9BIVA</name>
<keyword evidence="1" id="KW-0472">Membrane</keyword>
<evidence type="ECO:0000313" key="2">
    <source>
        <dbReference type="EMBL" id="KAK3599566.1"/>
    </source>
</evidence>
<dbReference type="EMBL" id="JAEAOA010002091">
    <property type="protein sequence ID" value="KAK3599566.1"/>
    <property type="molecule type" value="Genomic_DNA"/>
</dbReference>
<comment type="caution">
    <text evidence="2">The sequence shown here is derived from an EMBL/GenBank/DDBJ whole genome shotgun (WGS) entry which is preliminary data.</text>
</comment>
<keyword evidence="1" id="KW-0812">Transmembrane</keyword>
<feature type="transmembrane region" description="Helical" evidence="1">
    <location>
        <begin position="21"/>
        <end position="43"/>
    </location>
</feature>
<evidence type="ECO:0000313" key="3">
    <source>
        <dbReference type="Proteomes" id="UP001195483"/>
    </source>
</evidence>
<keyword evidence="1" id="KW-1133">Transmembrane helix</keyword>
<protein>
    <submittedName>
        <fullName evidence="2">Uncharacterized protein</fullName>
    </submittedName>
</protein>
<sequence length="102" mass="11806">MAQYNPPMINDNVPYPQFAQIIGWILATFVMCPVPLVFLYKLYQAKGSLWERLRTITKPTSEWRPNDGSMKKEVEMDNVAKDLKYGLDNPVLVDDNEIQTKL</sequence>
<gene>
    <name evidence="2" type="ORF">CHS0354_035805</name>
</gene>
<dbReference type="Proteomes" id="UP001195483">
    <property type="component" value="Unassembled WGS sequence"/>
</dbReference>
<evidence type="ECO:0000256" key="1">
    <source>
        <dbReference type="SAM" id="Phobius"/>
    </source>
</evidence>
<organism evidence="2 3">
    <name type="scientific">Potamilus streckersoni</name>
    <dbReference type="NCBI Taxonomy" id="2493646"/>
    <lineage>
        <taxon>Eukaryota</taxon>
        <taxon>Metazoa</taxon>
        <taxon>Spiralia</taxon>
        <taxon>Lophotrochozoa</taxon>
        <taxon>Mollusca</taxon>
        <taxon>Bivalvia</taxon>
        <taxon>Autobranchia</taxon>
        <taxon>Heteroconchia</taxon>
        <taxon>Palaeoheterodonta</taxon>
        <taxon>Unionida</taxon>
        <taxon>Unionoidea</taxon>
        <taxon>Unionidae</taxon>
        <taxon>Ambleminae</taxon>
        <taxon>Lampsilini</taxon>
        <taxon>Potamilus</taxon>
    </lineage>
</organism>
<reference evidence="2" key="3">
    <citation type="submission" date="2023-05" db="EMBL/GenBank/DDBJ databases">
        <authorList>
            <person name="Smith C.H."/>
        </authorList>
    </citation>
    <scope>NUCLEOTIDE SEQUENCE</scope>
    <source>
        <strain evidence="2">CHS0354</strain>
        <tissue evidence="2">Mantle</tissue>
    </source>
</reference>
<reference evidence="2" key="2">
    <citation type="journal article" date="2021" name="Genome Biol. Evol.">
        <title>Developing a high-quality reference genome for a parasitic bivalve with doubly uniparental inheritance (Bivalvia: Unionida).</title>
        <authorList>
            <person name="Smith C.H."/>
        </authorList>
    </citation>
    <scope>NUCLEOTIDE SEQUENCE</scope>
    <source>
        <strain evidence="2">CHS0354</strain>
        <tissue evidence="2">Mantle</tissue>
    </source>
</reference>
<accession>A0AAE0W2Z1</accession>
<reference evidence="2" key="1">
    <citation type="journal article" date="2021" name="Genome Biol. Evol.">
        <title>A High-Quality Reference Genome for a Parasitic Bivalve with Doubly Uniparental Inheritance (Bivalvia: Unionida).</title>
        <authorList>
            <person name="Smith C.H."/>
        </authorList>
    </citation>
    <scope>NUCLEOTIDE SEQUENCE</scope>
    <source>
        <strain evidence="2">CHS0354</strain>
    </source>
</reference>
<proteinExistence type="predicted"/>
<keyword evidence="3" id="KW-1185">Reference proteome</keyword>